<evidence type="ECO:0000313" key="3">
    <source>
        <dbReference type="Proteomes" id="UP000310108"/>
    </source>
</evidence>
<organism evidence="2 3">
    <name type="scientific">Colletotrichum tanaceti</name>
    <dbReference type="NCBI Taxonomy" id="1306861"/>
    <lineage>
        <taxon>Eukaryota</taxon>
        <taxon>Fungi</taxon>
        <taxon>Dikarya</taxon>
        <taxon>Ascomycota</taxon>
        <taxon>Pezizomycotina</taxon>
        <taxon>Sordariomycetes</taxon>
        <taxon>Hypocreomycetidae</taxon>
        <taxon>Glomerellales</taxon>
        <taxon>Glomerellaceae</taxon>
        <taxon>Colletotrichum</taxon>
        <taxon>Colletotrichum destructivum species complex</taxon>
    </lineage>
</organism>
<gene>
    <name evidence="2" type="ORF">CTA1_6922</name>
</gene>
<dbReference type="EMBL" id="PJEX01000097">
    <property type="protein sequence ID" value="TKW55496.1"/>
    <property type="molecule type" value="Genomic_DNA"/>
</dbReference>
<accession>A0A4V6DH66</accession>
<feature type="compositionally biased region" description="Polar residues" evidence="1">
    <location>
        <begin position="94"/>
        <end position="106"/>
    </location>
</feature>
<proteinExistence type="predicted"/>
<name>A0A4V6DH66_9PEZI</name>
<keyword evidence="3" id="KW-1185">Reference proteome</keyword>
<sequence length="147" mass="15670">MASAMGEISSESGDLIHRAKSHHEAAAALYTTPRPSSSTTAAGATPKQQQHHPKDGGRARSHHVRNFLRSSVVTLVVEDHSICDKLLMASGTFVVSRSPSRNQATSDRNHRPKRHNGVVPPSSSPPAPTGTGIPMKAVWARPEIGLC</sequence>
<feature type="compositionally biased region" description="Basic and acidic residues" evidence="1">
    <location>
        <begin position="14"/>
        <end position="25"/>
    </location>
</feature>
<protein>
    <submittedName>
        <fullName evidence="2">Uncharacterized protein</fullName>
    </submittedName>
</protein>
<feature type="region of interest" description="Disordered" evidence="1">
    <location>
        <begin position="1"/>
        <end position="62"/>
    </location>
</feature>
<evidence type="ECO:0000256" key="1">
    <source>
        <dbReference type="SAM" id="MobiDB-lite"/>
    </source>
</evidence>
<reference evidence="2 3" key="1">
    <citation type="journal article" date="2019" name="PLoS ONE">
        <title>Comparative genome analysis indicates high evolutionary potential of pathogenicity genes in Colletotrichum tanaceti.</title>
        <authorList>
            <person name="Lelwala R.V."/>
            <person name="Korhonen P.K."/>
            <person name="Young N.D."/>
            <person name="Scott J.B."/>
            <person name="Ades P.A."/>
            <person name="Gasser R.B."/>
            <person name="Taylor P.W.J."/>
        </authorList>
    </citation>
    <scope>NUCLEOTIDE SEQUENCE [LARGE SCALE GENOMIC DNA]</scope>
    <source>
        <strain evidence="2">BRIP57314</strain>
    </source>
</reference>
<evidence type="ECO:0000313" key="2">
    <source>
        <dbReference type="EMBL" id="TKW55496.1"/>
    </source>
</evidence>
<feature type="region of interest" description="Disordered" evidence="1">
    <location>
        <begin position="94"/>
        <end position="134"/>
    </location>
</feature>
<dbReference type="AlphaFoldDB" id="A0A4V6DH66"/>
<feature type="compositionally biased region" description="Low complexity" evidence="1">
    <location>
        <begin position="31"/>
        <end position="46"/>
    </location>
</feature>
<dbReference type="Proteomes" id="UP000310108">
    <property type="component" value="Unassembled WGS sequence"/>
</dbReference>
<comment type="caution">
    <text evidence="2">The sequence shown here is derived from an EMBL/GenBank/DDBJ whole genome shotgun (WGS) entry which is preliminary data.</text>
</comment>